<evidence type="ECO:0000256" key="1">
    <source>
        <dbReference type="PROSITE-ProRule" id="PRU10141"/>
    </source>
</evidence>
<dbReference type="SUPFAM" id="SSF56112">
    <property type="entry name" value="Protein kinase-like (PK-like)"/>
    <property type="match status" value="1"/>
</dbReference>
<dbReference type="Gene3D" id="1.10.510.10">
    <property type="entry name" value="Transferase(Phosphotransferase) domain 1"/>
    <property type="match status" value="1"/>
</dbReference>
<dbReference type="PROSITE" id="PS50011">
    <property type="entry name" value="PROTEIN_KINASE_DOM"/>
    <property type="match status" value="1"/>
</dbReference>
<keyword evidence="3" id="KW-0418">Kinase</keyword>
<dbReference type="GO" id="GO:0005524">
    <property type="term" value="F:ATP binding"/>
    <property type="evidence" value="ECO:0007669"/>
    <property type="project" value="UniProtKB-UniRule"/>
</dbReference>
<proteinExistence type="predicted"/>
<dbReference type="PROSITE" id="PS00107">
    <property type="entry name" value="PROTEIN_KINASE_ATP"/>
    <property type="match status" value="1"/>
</dbReference>
<name>A0A397UQX9_9GLOM</name>
<dbReference type="InterPro" id="IPR011009">
    <property type="entry name" value="Kinase-like_dom_sf"/>
</dbReference>
<keyword evidence="1" id="KW-0547">Nucleotide-binding</keyword>
<keyword evidence="1" id="KW-0067">ATP-binding</keyword>
<gene>
    <name evidence="3" type="ORF">C2G38_2200137</name>
</gene>
<reference evidence="3 4" key="1">
    <citation type="submission" date="2018-06" db="EMBL/GenBank/DDBJ databases">
        <title>Comparative genomics reveals the genomic features of Rhizophagus irregularis, R. cerebriforme, R. diaphanum and Gigaspora rosea, and their symbiotic lifestyle signature.</title>
        <authorList>
            <person name="Morin E."/>
            <person name="San Clemente H."/>
            <person name="Chen E.C.H."/>
            <person name="De La Providencia I."/>
            <person name="Hainaut M."/>
            <person name="Kuo A."/>
            <person name="Kohler A."/>
            <person name="Murat C."/>
            <person name="Tang N."/>
            <person name="Roy S."/>
            <person name="Loubradou J."/>
            <person name="Henrissat B."/>
            <person name="Grigoriev I.V."/>
            <person name="Corradi N."/>
            <person name="Roux C."/>
            <person name="Martin F.M."/>
        </authorList>
    </citation>
    <scope>NUCLEOTIDE SEQUENCE [LARGE SCALE GENOMIC DNA]</scope>
    <source>
        <strain evidence="3 4">DAOM 194757</strain>
    </source>
</reference>
<evidence type="ECO:0000313" key="4">
    <source>
        <dbReference type="Proteomes" id="UP000266673"/>
    </source>
</evidence>
<dbReference type="PANTHER" id="PTHR44329:SF289">
    <property type="entry name" value="SERINE_THREONINE-PROTEIN KINASE VIK"/>
    <property type="match status" value="1"/>
</dbReference>
<evidence type="ECO:0000259" key="2">
    <source>
        <dbReference type="PROSITE" id="PS50011"/>
    </source>
</evidence>
<feature type="domain" description="Protein kinase" evidence="2">
    <location>
        <begin position="92"/>
        <end position="355"/>
    </location>
</feature>
<dbReference type="OrthoDB" id="4062651at2759"/>
<dbReference type="Pfam" id="PF00069">
    <property type="entry name" value="Pkinase"/>
    <property type="match status" value="1"/>
</dbReference>
<dbReference type="AlphaFoldDB" id="A0A397UQX9"/>
<sequence length="410" mass="47177">MELKKQNKFTKQEHNTYLPLRAIHFIRINLVGGKCAHCDEDNTQLGWSLSCDLDIETRWTSGHKNIDDCMKTFQLRTWRYQDMIEWIPFDRLSEVKKIGEGGFGSVYSATWLDVRETSSIIALKTLASSKENNNDFLKEFKSHMICNINYSKLAIYGITQNIETKEYLMVFQYANHGSLHKYLRNYFCTLIWKAKLEILKNISEELEHIHSYAGYIHADFHSGNILQDQQDEIALYVADLGLSRKTNEKVLEGEIYGVMPYVAPEVLLDEQQFIQAADIYGLEVIMTEITTGQRPFDGRKFDAKLGADICGKGLRPEFAPRTPICYIELAKKCLDSNPKERPDAFDVLNTITNWLNKISGSDDNEIKKQFLEADKVIKTLPISKHPNEMYTSKIISTKLISKTIKGIYLL</sequence>
<dbReference type="STRING" id="44941.A0A397UQX9"/>
<dbReference type="Proteomes" id="UP000266673">
    <property type="component" value="Unassembled WGS sequence"/>
</dbReference>
<dbReference type="InterPro" id="IPR000719">
    <property type="entry name" value="Prot_kinase_dom"/>
</dbReference>
<keyword evidence="4" id="KW-1185">Reference proteome</keyword>
<dbReference type="EMBL" id="QKWP01001005">
    <property type="protein sequence ID" value="RIB12624.1"/>
    <property type="molecule type" value="Genomic_DNA"/>
</dbReference>
<dbReference type="GO" id="GO:0004674">
    <property type="term" value="F:protein serine/threonine kinase activity"/>
    <property type="evidence" value="ECO:0007669"/>
    <property type="project" value="TreeGrafter"/>
</dbReference>
<dbReference type="PANTHER" id="PTHR44329">
    <property type="entry name" value="SERINE/THREONINE-PROTEIN KINASE TNNI3K-RELATED"/>
    <property type="match status" value="1"/>
</dbReference>
<organism evidence="3 4">
    <name type="scientific">Gigaspora rosea</name>
    <dbReference type="NCBI Taxonomy" id="44941"/>
    <lineage>
        <taxon>Eukaryota</taxon>
        <taxon>Fungi</taxon>
        <taxon>Fungi incertae sedis</taxon>
        <taxon>Mucoromycota</taxon>
        <taxon>Glomeromycotina</taxon>
        <taxon>Glomeromycetes</taxon>
        <taxon>Diversisporales</taxon>
        <taxon>Gigasporaceae</taxon>
        <taxon>Gigaspora</taxon>
    </lineage>
</organism>
<accession>A0A397UQX9</accession>
<evidence type="ECO:0000313" key="3">
    <source>
        <dbReference type="EMBL" id="RIB12624.1"/>
    </source>
</evidence>
<dbReference type="InterPro" id="IPR051681">
    <property type="entry name" value="Ser/Thr_Kinases-Pseudokinases"/>
</dbReference>
<dbReference type="InterPro" id="IPR017441">
    <property type="entry name" value="Protein_kinase_ATP_BS"/>
</dbReference>
<comment type="caution">
    <text evidence="3">The sequence shown here is derived from an EMBL/GenBank/DDBJ whole genome shotgun (WGS) entry which is preliminary data.</text>
</comment>
<feature type="binding site" evidence="1">
    <location>
        <position position="124"/>
    </location>
    <ligand>
        <name>ATP</name>
        <dbReference type="ChEBI" id="CHEBI:30616"/>
    </ligand>
</feature>
<protein>
    <submittedName>
        <fullName evidence="3">Kinase-like domain-containing protein</fullName>
    </submittedName>
</protein>
<keyword evidence="3" id="KW-0808">Transferase</keyword>